<evidence type="ECO:0000256" key="5">
    <source>
        <dbReference type="ARBA" id="ARBA00022989"/>
    </source>
</evidence>
<evidence type="ECO:0000256" key="1">
    <source>
        <dbReference type="ARBA" id="ARBA00004651"/>
    </source>
</evidence>
<comment type="subcellular location">
    <subcellularLocation>
        <location evidence="1">Cell membrane</location>
        <topology evidence="1">Multi-pass membrane protein</topology>
    </subcellularLocation>
</comment>
<dbReference type="PANTHER" id="PTHR33452">
    <property type="entry name" value="OXIDOREDUCTASE CATD-RELATED"/>
    <property type="match status" value="1"/>
</dbReference>
<evidence type="ECO:0000256" key="2">
    <source>
        <dbReference type="ARBA" id="ARBA00006679"/>
    </source>
</evidence>
<dbReference type="Proteomes" id="UP000176493">
    <property type="component" value="Unassembled WGS sequence"/>
</dbReference>
<keyword evidence="3" id="KW-1003">Cell membrane</keyword>
<keyword evidence="4 7" id="KW-0812">Transmembrane</keyword>
<evidence type="ECO:0000256" key="4">
    <source>
        <dbReference type="ARBA" id="ARBA00022692"/>
    </source>
</evidence>
<sequence length="134" mass="14571">MLNPFPDLLTFGFFAPLLLRLALGVVFLDFGRHTLTKGRAQHGALFEALGLKQGTRYTTTLGTFEIAIAIMFIAGLYTQIAALLAFVLSVTAYYLKGKHGAHIEHRRHLFFLTAVISLSLLLTGAGAVALDLPL</sequence>
<dbReference type="GO" id="GO:0005886">
    <property type="term" value="C:plasma membrane"/>
    <property type="evidence" value="ECO:0007669"/>
    <property type="project" value="UniProtKB-SubCell"/>
</dbReference>
<dbReference type="InterPro" id="IPR032808">
    <property type="entry name" value="DoxX"/>
</dbReference>
<reference evidence="8 9" key="1">
    <citation type="journal article" date="2016" name="Nat. Commun.">
        <title>Thousands of microbial genomes shed light on interconnected biogeochemical processes in an aquifer system.</title>
        <authorList>
            <person name="Anantharaman K."/>
            <person name="Brown C.T."/>
            <person name="Hug L.A."/>
            <person name="Sharon I."/>
            <person name="Castelle C.J."/>
            <person name="Probst A.J."/>
            <person name="Thomas B.C."/>
            <person name="Singh A."/>
            <person name="Wilkins M.J."/>
            <person name="Karaoz U."/>
            <person name="Brodie E.L."/>
            <person name="Williams K.H."/>
            <person name="Hubbard S.S."/>
            <person name="Banfield J.F."/>
        </authorList>
    </citation>
    <scope>NUCLEOTIDE SEQUENCE [LARGE SCALE GENOMIC DNA]</scope>
</reference>
<name>A0A1G2MGP4_9BACT</name>
<gene>
    <name evidence="8" type="ORF">A2W52_00290</name>
</gene>
<dbReference type="Pfam" id="PF07681">
    <property type="entry name" value="DoxX"/>
    <property type="match status" value="1"/>
</dbReference>
<protein>
    <recommendedName>
        <fullName evidence="10">DoxX family protein</fullName>
    </recommendedName>
</protein>
<feature type="transmembrane region" description="Helical" evidence="7">
    <location>
        <begin position="66"/>
        <end position="88"/>
    </location>
</feature>
<organism evidence="8 9">
    <name type="scientific">Candidatus Taylorbacteria bacterium RIFCSPHIGHO2_02_49_25</name>
    <dbReference type="NCBI Taxonomy" id="1802305"/>
    <lineage>
        <taxon>Bacteria</taxon>
        <taxon>Candidatus Tayloriibacteriota</taxon>
    </lineage>
</organism>
<evidence type="ECO:0008006" key="10">
    <source>
        <dbReference type="Google" id="ProtNLM"/>
    </source>
</evidence>
<evidence type="ECO:0000256" key="7">
    <source>
        <dbReference type="SAM" id="Phobius"/>
    </source>
</evidence>
<comment type="caution">
    <text evidence="8">The sequence shown here is derived from an EMBL/GenBank/DDBJ whole genome shotgun (WGS) entry which is preliminary data.</text>
</comment>
<dbReference type="AlphaFoldDB" id="A0A1G2MGP4"/>
<evidence type="ECO:0000313" key="8">
    <source>
        <dbReference type="EMBL" id="OHA23037.1"/>
    </source>
</evidence>
<evidence type="ECO:0000256" key="3">
    <source>
        <dbReference type="ARBA" id="ARBA00022475"/>
    </source>
</evidence>
<accession>A0A1G2MGP4</accession>
<dbReference type="EMBL" id="MHRJ01000016">
    <property type="protein sequence ID" value="OHA23037.1"/>
    <property type="molecule type" value="Genomic_DNA"/>
</dbReference>
<dbReference type="PANTHER" id="PTHR33452:SF1">
    <property type="entry name" value="INNER MEMBRANE PROTEIN YPHA-RELATED"/>
    <property type="match status" value="1"/>
</dbReference>
<evidence type="ECO:0000256" key="6">
    <source>
        <dbReference type="ARBA" id="ARBA00023136"/>
    </source>
</evidence>
<keyword evidence="5 7" id="KW-1133">Transmembrane helix</keyword>
<proteinExistence type="inferred from homology"/>
<comment type="similarity">
    <text evidence="2">Belongs to the DoxX family.</text>
</comment>
<dbReference type="InterPro" id="IPR051907">
    <property type="entry name" value="DoxX-like_oxidoreductase"/>
</dbReference>
<keyword evidence="6 7" id="KW-0472">Membrane</keyword>
<feature type="transmembrane region" description="Helical" evidence="7">
    <location>
        <begin position="109"/>
        <end position="130"/>
    </location>
</feature>
<evidence type="ECO:0000313" key="9">
    <source>
        <dbReference type="Proteomes" id="UP000176493"/>
    </source>
</evidence>